<dbReference type="AlphaFoldDB" id="A0A8J8NWY7"/>
<sequence length="826" mass="95903">MSHIQVILSQMESAPSRIQGGAGQSEQTQILTVNLIPDSTSPLKGIISKYIILEIFSLAFPTSTLFRCFSRLNKTFLSFSSRERDLVERMSVNATPLSHVLSFTTRIRDDLLLQVPALIRNSTFYSTHKSKMSLSFPIEEHILLEMYRNKLAGSKEYLTSQIELEINFSDIYFYHLQGGNQTTSRYIAELIKQIKESLPIDSVINLNFSAFVQLFSLEQQRYSRISPANHIKSLTELLKELSQIQSTIHSASLQTSATLKGYDESKTDSTCLYEMLEIVRRCKSIQIRELEIKDPEVNEVLDVLSTQEIQMGQYMQLHVTPENAEKLASLIMGQHNETQLQLSFKDLESLAILSLMISSSESGSFNYSRIALGMIILVLDNESMIRASIQLILKFKCKVLSLIKFPMPLQFFKIMKTWLPSQYTLHTLCLPITSFEQLRTLIVEALPNSSVKTLELSLNLYNAHKQHIEFARDLRKLGPVGKVSSLTLRNHYKLKHRENTYLNYFRQSIQNILLIFGEQLKQLVVERLSLNNKHIRRLKCLNHLQFVESQNPQNQRNLNFTALISQLDTYSYRRRLQYLRLDMEFKPSWIPIGREIYFSSRDNRDTLAQCLLSLKNLICLELSMSCWGKATMLSFFETLLESQIQCWPKLEFLSFNIAKRGKWCEKNQIMRDTRQGNHTEDNKDRLLSLNEYYERLLNALAESIRLERKAIESINQKQKLQEMLNQRAQCPRLFTFKIYFKVIQWPRGTSYIRAFNGEVNIQKQSIFQDILQMAKYLNKQLIKLNRAQGFQGKVTLSSQFSEKIQNHSSLSCVELIPIVESKWLRN</sequence>
<proteinExistence type="predicted"/>
<reference evidence="1" key="1">
    <citation type="submission" date="2019-06" db="EMBL/GenBank/DDBJ databases">
        <authorList>
            <person name="Zheng W."/>
        </authorList>
    </citation>
    <scope>NUCLEOTIDE SEQUENCE</scope>
    <source>
        <strain evidence="1">QDHG01</strain>
    </source>
</reference>
<gene>
    <name evidence="1" type="ORF">FGO68_gene7840</name>
</gene>
<name>A0A8J8NWY7_HALGN</name>
<dbReference type="EMBL" id="RRYP01004143">
    <property type="protein sequence ID" value="TNV83127.1"/>
    <property type="molecule type" value="Genomic_DNA"/>
</dbReference>
<organism evidence="1 2">
    <name type="scientific">Halteria grandinella</name>
    <dbReference type="NCBI Taxonomy" id="5974"/>
    <lineage>
        <taxon>Eukaryota</taxon>
        <taxon>Sar</taxon>
        <taxon>Alveolata</taxon>
        <taxon>Ciliophora</taxon>
        <taxon>Intramacronucleata</taxon>
        <taxon>Spirotrichea</taxon>
        <taxon>Stichotrichia</taxon>
        <taxon>Sporadotrichida</taxon>
        <taxon>Halteriidae</taxon>
        <taxon>Halteria</taxon>
    </lineage>
</organism>
<keyword evidence="2" id="KW-1185">Reference proteome</keyword>
<evidence type="ECO:0000313" key="1">
    <source>
        <dbReference type="EMBL" id="TNV83127.1"/>
    </source>
</evidence>
<evidence type="ECO:0000313" key="2">
    <source>
        <dbReference type="Proteomes" id="UP000785679"/>
    </source>
</evidence>
<dbReference type="Proteomes" id="UP000785679">
    <property type="component" value="Unassembled WGS sequence"/>
</dbReference>
<comment type="caution">
    <text evidence="1">The sequence shown here is derived from an EMBL/GenBank/DDBJ whole genome shotgun (WGS) entry which is preliminary data.</text>
</comment>
<accession>A0A8J8NWY7</accession>
<protein>
    <submittedName>
        <fullName evidence="1">Uncharacterized protein</fullName>
    </submittedName>
</protein>